<proteinExistence type="predicted"/>
<dbReference type="EMBL" id="JAULSN010000001">
    <property type="protein sequence ID" value="KAK3382254.1"/>
    <property type="molecule type" value="Genomic_DNA"/>
</dbReference>
<accession>A0AAE0TWJ5</accession>
<evidence type="ECO:0000256" key="4">
    <source>
        <dbReference type="ARBA" id="ARBA00022824"/>
    </source>
</evidence>
<dbReference type="PANTHER" id="PTHR48182:SF2">
    <property type="entry name" value="PROTEIN SERAC1"/>
    <property type="match status" value="1"/>
</dbReference>
<keyword evidence="4" id="KW-0256">Endoplasmic reticulum</keyword>
<dbReference type="InterPro" id="IPR029058">
    <property type="entry name" value="AB_hydrolase_fold"/>
</dbReference>
<comment type="caution">
    <text evidence="7">The sequence shown here is derived from an EMBL/GenBank/DDBJ whole genome shotgun (WGS) entry which is preliminary data.</text>
</comment>
<evidence type="ECO:0000256" key="3">
    <source>
        <dbReference type="ARBA" id="ARBA00004370"/>
    </source>
</evidence>
<organism evidence="7 8">
    <name type="scientific">Lasiosphaeria ovina</name>
    <dbReference type="NCBI Taxonomy" id="92902"/>
    <lineage>
        <taxon>Eukaryota</taxon>
        <taxon>Fungi</taxon>
        <taxon>Dikarya</taxon>
        <taxon>Ascomycota</taxon>
        <taxon>Pezizomycotina</taxon>
        <taxon>Sordariomycetes</taxon>
        <taxon>Sordariomycetidae</taxon>
        <taxon>Sordariales</taxon>
        <taxon>Lasiosphaeriaceae</taxon>
        <taxon>Lasiosphaeria</taxon>
    </lineage>
</organism>
<dbReference type="GO" id="GO:0005739">
    <property type="term" value="C:mitochondrion"/>
    <property type="evidence" value="ECO:0007669"/>
    <property type="project" value="UniProtKB-SubCell"/>
</dbReference>
<dbReference type="GO" id="GO:0005783">
    <property type="term" value="C:endoplasmic reticulum"/>
    <property type="evidence" value="ECO:0007669"/>
    <property type="project" value="UniProtKB-SubCell"/>
</dbReference>
<dbReference type="PANTHER" id="PTHR48182">
    <property type="entry name" value="PROTEIN SERAC1"/>
    <property type="match status" value="1"/>
</dbReference>
<feature type="non-terminal residue" evidence="7">
    <location>
        <position position="197"/>
    </location>
</feature>
<comment type="subcellular location">
    <subcellularLocation>
        <location evidence="2">Endoplasmic reticulum</location>
    </subcellularLocation>
    <subcellularLocation>
        <location evidence="3">Membrane</location>
    </subcellularLocation>
    <subcellularLocation>
        <location evidence="1">Mitochondrion</location>
    </subcellularLocation>
</comment>
<evidence type="ECO:0000256" key="6">
    <source>
        <dbReference type="ARBA" id="ARBA00023136"/>
    </source>
</evidence>
<protein>
    <recommendedName>
        <fullName evidence="9">DUF676 domain-containing protein</fullName>
    </recommendedName>
</protein>
<evidence type="ECO:0000256" key="5">
    <source>
        <dbReference type="ARBA" id="ARBA00023128"/>
    </source>
</evidence>
<dbReference type="AlphaFoldDB" id="A0AAE0TWJ5"/>
<keyword evidence="5" id="KW-0496">Mitochondrion</keyword>
<evidence type="ECO:0000313" key="8">
    <source>
        <dbReference type="Proteomes" id="UP001287356"/>
    </source>
</evidence>
<evidence type="ECO:0000256" key="2">
    <source>
        <dbReference type="ARBA" id="ARBA00004240"/>
    </source>
</evidence>
<evidence type="ECO:0000256" key="1">
    <source>
        <dbReference type="ARBA" id="ARBA00004173"/>
    </source>
</evidence>
<dbReference type="InterPro" id="IPR052374">
    <property type="entry name" value="SERAC1"/>
</dbReference>
<sequence>KLWLKDFLPASLSKPARVMLFAYNSSPAIGASAIKLDDHAKQLLHWLNLRREGVPQRPIVFICHSLGGLVVKQVTKLDTSYTPIIEATCLLVFFSTPHQGGKYASVGEVVAKIATAALRNPNNDLLDALKLKSNEATRRFEQARHLFERCLVVSFFEAESYHKTDIIVDKNSATLNLPGSREKQVAIDANHSAICKF</sequence>
<dbReference type="Proteomes" id="UP001287356">
    <property type="component" value="Unassembled WGS sequence"/>
</dbReference>
<reference evidence="7" key="2">
    <citation type="submission" date="2023-06" db="EMBL/GenBank/DDBJ databases">
        <authorList>
            <consortium name="Lawrence Berkeley National Laboratory"/>
            <person name="Haridas S."/>
            <person name="Hensen N."/>
            <person name="Bonometti L."/>
            <person name="Westerberg I."/>
            <person name="Brannstrom I.O."/>
            <person name="Guillou S."/>
            <person name="Cros-Aarteil S."/>
            <person name="Calhoun S."/>
            <person name="Kuo A."/>
            <person name="Mondo S."/>
            <person name="Pangilinan J."/>
            <person name="Riley R."/>
            <person name="Labutti K."/>
            <person name="Andreopoulos B."/>
            <person name="Lipzen A."/>
            <person name="Chen C."/>
            <person name="Yanf M."/>
            <person name="Daum C."/>
            <person name="Ng V."/>
            <person name="Clum A."/>
            <person name="Steindorff A."/>
            <person name="Ohm R."/>
            <person name="Martin F."/>
            <person name="Silar P."/>
            <person name="Natvig D."/>
            <person name="Lalanne C."/>
            <person name="Gautier V."/>
            <person name="Ament-Velasquez S.L."/>
            <person name="Kruys A."/>
            <person name="Hutchinson M.I."/>
            <person name="Powell A.J."/>
            <person name="Barry K."/>
            <person name="Miller A.N."/>
            <person name="Grigoriev I.V."/>
            <person name="Debuchy R."/>
            <person name="Gladieux P."/>
            <person name="Thoren M.H."/>
            <person name="Johannesson H."/>
        </authorList>
    </citation>
    <scope>NUCLEOTIDE SEQUENCE</scope>
    <source>
        <strain evidence="7">CBS 958.72</strain>
    </source>
</reference>
<keyword evidence="6" id="KW-0472">Membrane</keyword>
<dbReference type="Gene3D" id="3.40.50.1820">
    <property type="entry name" value="alpha/beta hydrolase"/>
    <property type="match status" value="1"/>
</dbReference>
<dbReference type="SUPFAM" id="SSF53474">
    <property type="entry name" value="alpha/beta-Hydrolases"/>
    <property type="match status" value="1"/>
</dbReference>
<feature type="non-terminal residue" evidence="7">
    <location>
        <position position="1"/>
    </location>
</feature>
<evidence type="ECO:0008006" key="9">
    <source>
        <dbReference type="Google" id="ProtNLM"/>
    </source>
</evidence>
<evidence type="ECO:0000313" key="7">
    <source>
        <dbReference type="EMBL" id="KAK3382254.1"/>
    </source>
</evidence>
<gene>
    <name evidence="7" type="ORF">B0T24DRAFT_492710</name>
</gene>
<name>A0AAE0TWJ5_9PEZI</name>
<reference evidence="7" key="1">
    <citation type="journal article" date="2023" name="Mol. Phylogenet. Evol.">
        <title>Genome-scale phylogeny and comparative genomics of the fungal order Sordariales.</title>
        <authorList>
            <person name="Hensen N."/>
            <person name="Bonometti L."/>
            <person name="Westerberg I."/>
            <person name="Brannstrom I.O."/>
            <person name="Guillou S."/>
            <person name="Cros-Aarteil S."/>
            <person name="Calhoun S."/>
            <person name="Haridas S."/>
            <person name="Kuo A."/>
            <person name="Mondo S."/>
            <person name="Pangilinan J."/>
            <person name="Riley R."/>
            <person name="LaButti K."/>
            <person name="Andreopoulos B."/>
            <person name="Lipzen A."/>
            <person name="Chen C."/>
            <person name="Yan M."/>
            <person name="Daum C."/>
            <person name="Ng V."/>
            <person name="Clum A."/>
            <person name="Steindorff A."/>
            <person name="Ohm R.A."/>
            <person name="Martin F."/>
            <person name="Silar P."/>
            <person name="Natvig D.O."/>
            <person name="Lalanne C."/>
            <person name="Gautier V."/>
            <person name="Ament-Velasquez S.L."/>
            <person name="Kruys A."/>
            <person name="Hutchinson M.I."/>
            <person name="Powell A.J."/>
            <person name="Barry K."/>
            <person name="Miller A.N."/>
            <person name="Grigoriev I.V."/>
            <person name="Debuchy R."/>
            <person name="Gladieux P."/>
            <person name="Hiltunen Thoren M."/>
            <person name="Johannesson H."/>
        </authorList>
    </citation>
    <scope>NUCLEOTIDE SEQUENCE</scope>
    <source>
        <strain evidence="7">CBS 958.72</strain>
    </source>
</reference>
<dbReference type="GO" id="GO:0016020">
    <property type="term" value="C:membrane"/>
    <property type="evidence" value="ECO:0007669"/>
    <property type="project" value="UniProtKB-SubCell"/>
</dbReference>
<keyword evidence="8" id="KW-1185">Reference proteome</keyword>